<proteinExistence type="predicted"/>
<protein>
    <submittedName>
        <fullName evidence="1">Uncharacterized protein</fullName>
    </submittedName>
</protein>
<gene>
    <name evidence="1" type="ORF">UFOVP517_44</name>
</gene>
<name>A0A6J5MN45_9CAUD</name>
<dbReference type="EMBL" id="LR796489">
    <property type="protein sequence ID" value="CAB4147792.1"/>
    <property type="molecule type" value="Genomic_DNA"/>
</dbReference>
<reference evidence="1" key="1">
    <citation type="submission" date="2020-04" db="EMBL/GenBank/DDBJ databases">
        <authorList>
            <person name="Chiriac C."/>
            <person name="Salcher M."/>
            <person name="Ghai R."/>
            <person name="Kavagutti S V."/>
        </authorList>
    </citation>
    <scope>NUCLEOTIDE SEQUENCE</scope>
</reference>
<accession>A0A6J5MN45</accession>
<sequence length="105" mass="12318">MIEQRWCTTDGTSWTLSHDKYWAHIELSFDNTSYFASSGSLKDRPEELSLEELSQDYWFGEFDCLKKAKAACLQHITEVIDDFTRSLQVSPYEGIFDRENYDDQS</sequence>
<evidence type="ECO:0000313" key="1">
    <source>
        <dbReference type="EMBL" id="CAB4147792.1"/>
    </source>
</evidence>
<organism evidence="1">
    <name type="scientific">uncultured Caudovirales phage</name>
    <dbReference type="NCBI Taxonomy" id="2100421"/>
    <lineage>
        <taxon>Viruses</taxon>
        <taxon>Duplodnaviria</taxon>
        <taxon>Heunggongvirae</taxon>
        <taxon>Uroviricota</taxon>
        <taxon>Caudoviricetes</taxon>
        <taxon>Peduoviridae</taxon>
        <taxon>Maltschvirus</taxon>
        <taxon>Maltschvirus maltsch</taxon>
    </lineage>
</organism>